<feature type="non-terminal residue" evidence="12">
    <location>
        <position position="1"/>
    </location>
</feature>
<accession>A0ABN8J811</accession>
<evidence type="ECO:0000256" key="4">
    <source>
        <dbReference type="ARBA" id="ARBA00022660"/>
    </source>
</evidence>
<evidence type="ECO:0000256" key="3">
    <source>
        <dbReference type="ARBA" id="ARBA00022448"/>
    </source>
</evidence>
<protein>
    <recommendedName>
        <fullName evidence="14">NADH dehydrogenase [ubiquinone] 1 subunit C2</fullName>
    </recommendedName>
</protein>
<keyword evidence="8 11" id="KW-1133">Transmembrane helix</keyword>
<comment type="similarity">
    <text evidence="2">Belongs to the complex I NDUFC2 subunit family.</text>
</comment>
<dbReference type="Pfam" id="PF06374">
    <property type="entry name" value="NDUF_C2"/>
    <property type="match status" value="1"/>
</dbReference>
<keyword evidence="9" id="KW-0496">Mitochondrion</keyword>
<organism evidence="12 13">
    <name type="scientific">Iphiclides podalirius</name>
    <name type="common">scarce swallowtail</name>
    <dbReference type="NCBI Taxonomy" id="110791"/>
    <lineage>
        <taxon>Eukaryota</taxon>
        <taxon>Metazoa</taxon>
        <taxon>Ecdysozoa</taxon>
        <taxon>Arthropoda</taxon>
        <taxon>Hexapoda</taxon>
        <taxon>Insecta</taxon>
        <taxon>Pterygota</taxon>
        <taxon>Neoptera</taxon>
        <taxon>Endopterygota</taxon>
        <taxon>Lepidoptera</taxon>
        <taxon>Glossata</taxon>
        <taxon>Ditrysia</taxon>
        <taxon>Papilionoidea</taxon>
        <taxon>Papilionidae</taxon>
        <taxon>Papilioninae</taxon>
        <taxon>Iphiclides</taxon>
    </lineage>
</organism>
<keyword evidence="5 11" id="KW-0812">Transmembrane</keyword>
<dbReference type="PIRSF" id="PIRSF017834">
    <property type="entry name" value="NADH-UbQ_OxRdtase_b14.5b"/>
    <property type="match status" value="1"/>
</dbReference>
<gene>
    <name evidence="12" type="ORF">IPOD504_LOCUS17158</name>
</gene>
<keyword evidence="6" id="KW-0999">Mitochondrion inner membrane</keyword>
<feature type="transmembrane region" description="Helical" evidence="11">
    <location>
        <begin position="26"/>
        <end position="47"/>
    </location>
</feature>
<keyword evidence="10 11" id="KW-0472">Membrane</keyword>
<dbReference type="PANTHER" id="PTHR13099">
    <property type="entry name" value="NADH-UBIQUINONE OXIDOREDUCTASE SUBUNIT B14.5B"/>
    <property type="match status" value="1"/>
</dbReference>
<sequence length="117" mass="13616">MASSLSAYELLKLGDEDRKKPFLNIYWPYIVGVGFGICTGVCINFGTRRPLFSGIQKHIIGVATWCTILHYVQNRRDDYLAEKDAVYRHYVELHPEDFPTPERKKIGDLFEPWIPIR</sequence>
<evidence type="ECO:0000256" key="7">
    <source>
        <dbReference type="ARBA" id="ARBA00022982"/>
    </source>
</evidence>
<evidence type="ECO:0000256" key="9">
    <source>
        <dbReference type="ARBA" id="ARBA00023128"/>
    </source>
</evidence>
<evidence type="ECO:0000313" key="13">
    <source>
        <dbReference type="Proteomes" id="UP000837857"/>
    </source>
</evidence>
<evidence type="ECO:0000256" key="6">
    <source>
        <dbReference type="ARBA" id="ARBA00022792"/>
    </source>
</evidence>
<dbReference type="PANTHER" id="PTHR13099:SF0">
    <property type="entry name" value="NADH DEHYDROGENASE [UBIQUINONE] 1 SUBUNIT C2-RELATED"/>
    <property type="match status" value="1"/>
</dbReference>
<evidence type="ECO:0000256" key="10">
    <source>
        <dbReference type="ARBA" id="ARBA00023136"/>
    </source>
</evidence>
<proteinExistence type="inferred from homology"/>
<dbReference type="Proteomes" id="UP000837857">
    <property type="component" value="Chromosome 9"/>
</dbReference>
<evidence type="ECO:0000256" key="11">
    <source>
        <dbReference type="SAM" id="Phobius"/>
    </source>
</evidence>
<evidence type="ECO:0008006" key="14">
    <source>
        <dbReference type="Google" id="ProtNLM"/>
    </source>
</evidence>
<evidence type="ECO:0000256" key="5">
    <source>
        <dbReference type="ARBA" id="ARBA00022692"/>
    </source>
</evidence>
<evidence type="ECO:0000256" key="2">
    <source>
        <dbReference type="ARBA" id="ARBA00008674"/>
    </source>
</evidence>
<evidence type="ECO:0000256" key="1">
    <source>
        <dbReference type="ARBA" id="ARBA00004298"/>
    </source>
</evidence>
<comment type="subcellular location">
    <subcellularLocation>
        <location evidence="1">Mitochondrion inner membrane</location>
        <topology evidence="1">Single-pass membrane protein</topology>
        <orientation evidence="1">Matrix side</orientation>
    </subcellularLocation>
</comment>
<name>A0ABN8J811_9NEOP</name>
<keyword evidence="7" id="KW-0249">Electron transport</keyword>
<reference evidence="12" key="1">
    <citation type="submission" date="2022-03" db="EMBL/GenBank/DDBJ databases">
        <authorList>
            <person name="Martin H S."/>
        </authorList>
    </citation>
    <scope>NUCLEOTIDE SEQUENCE</scope>
</reference>
<dbReference type="InterPro" id="IPR009423">
    <property type="entry name" value="NDUC2"/>
</dbReference>
<dbReference type="EMBL" id="OW152821">
    <property type="protein sequence ID" value="CAH2076160.1"/>
    <property type="molecule type" value="Genomic_DNA"/>
</dbReference>
<evidence type="ECO:0000313" key="12">
    <source>
        <dbReference type="EMBL" id="CAH2076160.1"/>
    </source>
</evidence>
<keyword evidence="4" id="KW-0679">Respiratory chain</keyword>
<evidence type="ECO:0000256" key="8">
    <source>
        <dbReference type="ARBA" id="ARBA00022989"/>
    </source>
</evidence>
<keyword evidence="3" id="KW-0813">Transport</keyword>
<keyword evidence="13" id="KW-1185">Reference proteome</keyword>